<dbReference type="Gene3D" id="3.10.180.10">
    <property type="entry name" value="2,3-Dihydroxybiphenyl 1,2-Dioxygenase, domain 1"/>
    <property type="match status" value="1"/>
</dbReference>
<dbReference type="EMBL" id="QWDM01000004">
    <property type="protein sequence ID" value="RUT70869.1"/>
    <property type="molecule type" value="Genomic_DNA"/>
</dbReference>
<dbReference type="PANTHER" id="PTHR36503">
    <property type="entry name" value="BLR2520 PROTEIN"/>
    <property type="match status" value="1"/>
</dbReference>
<gene>
    <name evidence="2" type="ORF">D0817_06860</name>
</gene>
<evidence type="ECO:0000313" key="3">
    <source>
        <dbReference type="Proteomes" id="UP000288102"/>
    </source>
</evidence>
<protein>
    <submittedName>
        <fullName evidence="2">Glyoxalase/bleomycin resistance/extradiol dioxygenase family protein</fullName>
    </submittedName>
</protein>
<dbReference type="RefSeq" id="WP_127337650.1">
    <property type="nucleotide sequence ID" value="NZ_QWDM01000004.1"/>
</dbReference>
<dbReference type="Proteomes" id="UP000288102">
    <property type="component" value="Unassembled WGS sequence"/>
</dbReference>
<keyword evidence="2" id="KW-0223">Dioxygenase</keyword>
<keyword evidence="3" id="KW-1185">Reference proteome</keyword>
<dbReference type="OrthoDB" id="9798430at2"/>
<feature type="domain" description="VOC" evidence="1">
    <location>
        <begin position="3"/>
        <end position="127"/>
    </location>
</feature>
<reference evidence="3" key="1">
    <citation type="journal article" date="2019" name="Syst. Appl. Microbiol.">
        <title>Flavobacterium circumlabens sp. nov. and Flavobacterium cupreum sp. nov., two psychrotrophic species isolated from Antarctic environmental samples.</title>
        <authorList>
            <person name="Kralova S."/>
            <person name="Busse H.-J."/>
            <person name="Svec P."/>
            <person name="Maslanova I."/>
            <person name="Stankova E."/>
            <person name="Bartak M."/>
            <person name="Sedlacek I."/>
        </authorList>
    </citation>
    <scope>NUCLEOTIDE SEQUENCE [LARGE SCALE GENOMIC DNA]</scope>
    <source>
        <strain evidence="3">CCM 8825</strain>
    </source>
</reference>
<dbReference type="AlphaFoldDB" id="A0A434A8W9"/>
<evidence type="ECO:0000259" key="1">
    <source>
        <dbReference type="PROSITE" id="PS51819"/>
    </source>
</evidence>
<comment type="caution">
    <text evidence="2">The sequence shown here is derived from an EMBL/GenBank/DDBJ whole genome shotgun (WGS) entry which is preliminary data.</text>
</comment>
<evidence type="ECO:0000313" key="2">
    <source>
        <dbReference type="EMBL" id="RUT70869.1"/>
    </source>
</evidence>
<keyword evidence="2" id="KW-0560">Oxidoreductase</keyword>
<proteinExistence type="predicted"/>
<dbReference type="PROSITE" id="PS51819">
    <property type="entry name" value="VOC"/>
    <property type="match status" value="1"/>
</dbReference>
<accession>A0A434A8W9</accession>
<dbReference type="PANTHER" id="PTHR36503:SF2">
    <property type="entry name" value="BLR2408 PROTEIN"/>
    <property type="match status" value="1"/>
</dbReference>
<dbReference type="Pfam" id="PF00903">
    <property type="entry name" value="Glyoxalase"/>
    <property type="match status" value="1"/>
</dbReference>
<dbReference type="GO" id="GO:0051213">
    <property type="term" value="F:dioxygenase activity"/>
    <property type="evidence" value="ECO:0007669"/>
    <property type="project" value="UniProtKB-KW"/>
</dbReference>
<dbReference type="SUPFAM" id="SSF54593">
    <property type="entry name" value="Glyoxalase/Bleomycin resistance protein/Dihydroxybiphenyl dioxygenase"/>
    <property type="match status" value="1"/>
</dbReference>
<organism evidence="2 3">
    <name type="scientific">Flavobacterium cupreum</name>
    <dbReference type="NCBI Taxonomy" id="2133766"/>
    <lineage>
        <taxon>Bacteria</taxon>
        <taxon>Pseudomonadati</taxon>
        <taxon>Bacteroidota</taxon>
        <taxon>Flavobacteriia</taxon>
        <taxon>Flavobacteriales</taxon>
        <taxon>Flavobacteriaceae</taxon>
        <taxon>Flavobacterium</taxon>
    </lineage>
</organism>
<name>A0A434A8W9_9FLAO</name>
<dbReference type="InterPro" id="IPR029068">
    <property type="entry name" value="Glyas_Bleomycin-R_OHBP_Dase"/>
</dbReference>
<sequence>MKTKIFLNLAVKDLNRSVVFFTQLGFSFNQKFTNEKGTCLVIDENINVMLLVEEFYQTFTHKEICNTATTSEALISISLESRDKVDEMIEKAIKAGGLEYREKNDYGWMYQRTFFDPDGHHWEVFFMEESQIPEMS</sequence>
<dbReference type="InterPro" id="IPR004360">
    <property type="entry name" value="Glyas_Fos-R_dOase_dom"/>
</dbReference>
<dbReference type="InterPro" id="IPR037523">
    <property type="entry name" value="VOC_core"/>
</dbReference>